<dbReference type="FunFam" id="3.20.20.10:FF:000002">
    <property type="entry name" value="Alanine racemase"/>
    <property type="match status" value="1"/>
</dbReference>
<dbReference type="EC" id="5.1.1.1" evidence="4"/>
<dbReference type="HAMAP" id="MF_01201">
    <property type="entry name" value="Ala_racemase"/>
    <property type="match status" value="1"/>
</dbReference>
<protein>
    <recommendedName>
        <fullName evidence="4">Alanine racemase</fullName>
        <ecNumber evidence="4">5.1.1.1</ecNumber>
    </recommendedName>
</protein>
<dbReference type="InterPro" id="IPR011079">
    <property type="entry name" value="Ala_racemase_C"/>
</dbReference>
<evidence type="ECO:0000256" key="5">
    <source>
        <dbReference type="PIRSR" id="PIRSR600821-50"/>
    </source>
</evidence>
<dbReference type="GO" id="GO:0030632">
    <property type="term" value="P:D-alanine biosynthetic process"/>
    <property type="evidence" value="ECO:0007669"/>
    <property type="project" value="UniProtKB-UniRule"/>
</dbReference>
<feature type="modified residue" description="N6-(pyridoxal phosphate)lysine" evidence="4 5">
    <location>
        <position position="34"/>
    </location>
</feature>
<comment type="similarity">
    <text evidence="4">Belongs to the alanine racemase family.</text>
</comment>
<evidence type="ECO:0000313" key="8">
    <source>
        <dbReference type="EMBL" id="BDU50777.1"/>
    </source>
</evidence>
<evidence type="ECO:0000313" key="9">
    <source>
        <dbReference type="Proteomes" id="UP001321582"/>
    </source>
</evidence>
<dbReference type="InterPro" id="IPR009006">
    <property type="entry name" value="Ala_racemase/Decarboxylase_C"/>
</dbReference>
<dbReference type="PANTHER" id="PTHR30511:SF0">
    <property type="entry name" value="ALANINE RACEMASE, CATABOLIC-RELATED"/>
    <property type="match status" value="1"/>
</dbReference>
<dbReference type="PANTHER" id="PTHR30511">
    <property type="entry name" value="ALANINE RACEMASE"/>
    <property type="match status" value="1"/>
</dbReference>
<evidence type="ECO:0000259" key="7">
    <source>
        <dbReference type="SMART" id="SM01005"/>
    </source>
</evidence>
<feature type="active site" description="Proton acceptor; specific for L-alanine" evidence="4">
    <location>
        <position position="250"/>
    </location>
</feature>
<dbReference type="InterPro" id="IPR020622">
    <property type="entry name" value="Ala_racemase_pyridoxalP-BS"/>
</dbReference>
<feature type="domain" description="Alanine racemase C-terminal" evidence="7">
    <location>
        <begin position="229"/>
        <end position="355"/>
    </location>
</feature>
<feature type="binding site" evidence="4 6">
    <location>
        <position position="128"/>
    </location>
    <ligand>
        <name>substrate</name>
    </ligand>
</feature>
<dbReference type="InterPro" id="IPR001608">
    <property type="entry name" value="Ala_racemase_N"/>
</dbReference>
<dbReference type="GO" id="GO:0008784">
    <property type="term" value="F:alanine racemase activity"/>
    <property type="evidence" value="ECO:0007669"/>
    <property type="project" value="UniProtKB-UniRule"/>
</dbReference>
<evidence type="ECO:0000256" key="4">
    <source>
        <dbReference type="HAMAP-Rule" id="MF_01201"/>
    </source>
</evidence>
<dbReference type="SMART" id="SM01005">
    <property type="entry name" value="Ala_racemase_C"/>
    <property type="match status" value="1"/>
</dbReference>
<dbReference type="Gene3D" id="2.40.37.10">
    <property type="entry name" value="Lyase, Ornithine Decarboxylase, Chain A, domain 1"/>
    <property type="match status" value="1"/>
</dbReference>
<dbReference type="CDD" id="cd00430">
    <property type="entry name" value="PLPDE_III_AR"/>
    <property type="match status" value="1"/>
</dbReference>
<dbReference type="SUPFAM" id="SSF50621">
    <property type="entry name" value="Alanine racemase C-terminal domain-like"/>
    <property type="match status" value="1"/>
</dbReference>
<dbReference type="InterPro" id="IPR029066">
    <property type="entry name" value="PLP-binding_barrel"/>
</dbReference>
<organism evidence="8 9">
    <name type="scientific">Haliovirga abyssi</name>
    <dbReference type="NCBI Taxonomy" id="2996794"/>
    <lineage>
        <taxon>Bacteria</taxon>
        <taxon>Fusobacteriati</taxon>
        <taxon>Fusobacteriota</taxon>
        <taxon>Fusobacteriia</taxon>
        <taxon>Fusobacteriales</taxon>
        <taxon>Haliovirgaceae</taxon>
        <taxon>Haliovirga</taxon>
    </lineage>
</organism>
<dbReference type="Gene3D" id="3.20.20.10">
    <property type="entry name" value="Alanine racemase"/>
    <property type="match status" value="1"/>
</dbReference>
<evidence type="ECO:0000256" key="3">
    <source>
        <dbReference type="ARBA" id="ARBA00023235"/>
    </source>
</evidence>
<evidence type="ECO:0000256" key="6">
    <source>
        <dbReference type="PIRSR" id="PIRSR600821-52"/>
    </source>
</evidence>
<gene>
    <name evidence="8" type="primary">alr_2</name>
    <name evidence="8" type="ORF">HLVA_13460</name>
</gene>
<dbReference type="NCBIfam" id="TIGR00492">
    <property type="entry name" value="alr"/>
    <property type="match status" value="1"/>
</dbReference>
<comment type="cofactor">
    <cofactor evidence="1 4 5">
        <name>pyridoxal 5'-phosphate</name>
        <dbReference type="ChEBI" id="CHEBI:597326"/>
    </cofactor>
</comment>
<dbReference type="AlphaFoldDB" id="A0AAU9DEK1"/>
<dbReference type="InterPro" id="IPR000821">
    <property type="entry name" value="Ala_racemase"/>
</dbReference>
<keyword evidence="2 4" id="KW-0663">Pyridoxal phosphate</keyword>
<dbReference type="PRINTS" id="PR00992">
    <property type="entry name" value="ALARACEMASE"/>
</dbReference>
<proteinExistence type="inferred from homology"/>
<reference evidence="8 9" key="1">
    <citation type="submission" date="2022-11" db="EMBL/GenBank/DDBJ databases">
        <title>Haliovirga abyssi gen. nov., sp. nov., a mesophilic fermentative bacterium isolated from the Iheya North hydrothermal field and the proposal of Haliovirgaceae fam. nov.</title>
        <authorList>
            <person name="Miyazaki U."/>
            <person name="Tame A."/>
            <person name="Miyazaki J."/>
            <person name="Takai K."/>
            <person name="Sawayama S."/>
            <person name="Kitajima M."/>
            <person name="Okamoto A."/>
            <person name="Nakagawa S."/>
        </authorList>
    </citation>
    <scope>NUCLEOTIDE SEQUENCE [LARGE SCALE GENOMIC DNA]</scope>
    <source>
        <strain evidence="8 9">IC12</strain>
    </source>
</reference>
<name>A0AAU9DEK1_9FUSO</name>
<evidence type="ECO:0000256" key="2">
    <source>
        <dbReference type="ARBA" id="ARBA00022898"/>
    </source>
</evidence>
<dbReference type="EMBL" id="AP027059">
    <property type="protein sequence ID" value="BDU50777.1"/>
    <property type="molecule type" value="Genomic_DNA"/>
</dbReference>
<comment type="function">
    <text evidence="4">Catalyzes the interconversion of L-alanine and D-alanine. May also act on other amino acids.</text>
</comment>
<sequence length="372" mass="41848">MRVWSDINLNNLIINLNLIKKLTSNNKKILGVIKANAYGHGAVEIARELSANGVSNFGVACIEEAEELVKNRIRGKILILGCTPLEEWDKAVSLGIQLTLSSYEEINYIEKKGLFPDIHVKIDTGMGRIGFSYEEAEKAIQYIKNKNIANIKGIFTHLSVADEDLEYTQKQVEIFKKIVDENKDIEYFHISNSAGILNVINEGNMVRPGIILYGIPVVKNRFSKEFKPVMSFKSKIIFLKEVKQDMPISYGKTYIAKKGEIIATVSAGYADGINRKLSNTGEVYLKGKRCKIIGRVCMDQMMIKIPKTLIGKVKVGDELEIFGENINIDEIAKISGTISYEILTNINNRVPRIYWKNGKIIRVNSLLGKEEI</sequence>
<feature type="binding site" evidence="4 6">
    <location>
        <position position="298"/>
    </location>
    <ligand>
        <name>substrate</name>
    </ligand>
</feature>
<dbReference type="GO" id="GO:0030170">
    <property type="term" value="F:pyridoxal phosphate binding"/>
    <property type="evidence" value="ECO:0007669"/>
    <property type="project" value="UniProtKB-UniRule"/>
</dbReference>
<dbReference type="GO" id="GO:0005829">
    <property type="term" value="C:cytosol"/>
    <property type="evidence" value="ECO:0007669"/>
    <property type="project" value="TreeGrafter"/>
</dbReference>
<keyword evidence="9" id="KW-1185">Reference proteome</keyword>
<dbReference type="KEGG" id="haby:HLVA_13460"/>
<dbReference type="RefSeq" id="WP_307903633.1">
    <property type="nucleotide sequence ID" value="NZ_AP027059.1"/>
</dbReference>
<keyword evidence="3 4" id="KW-0413">Isomerase</keyword>
<dbReference type="SUPFAM" id="SSF51419">
    <property type="entry name" value="PLP-binding barrel"/>
    <property type="match status" value="1"/>
</dbReference>
<dbReference type="PROSITE" id="PS00395">
    <property type="entry name" value="ALANINE_RACEMASE"/>
    <property type="match status" value="1"/>
</dbReference>
<dbReference type="Pfam" id="PF00842">
    <property type="entry name" value="Ala_racemase_C"/>
    <property type="match status" value="1"/>
</dbReference>
<feature type="active site" description="Proton acceptor; specific for D-alanine" evidence="4">
    <location>
        <position position="34"/>
    </location>
</feature>
<dbReference type="Proteomes" id="UP001321582">
    <property type="component" value="Chromosome"/>
</dbReference>
<dbReference type="Pfam" id="PF01168">
    <property type="entry name" value="Ala_racemase_N"/>
    <property type="match status" value="1"/>
</dbReference>
<evidence type="ECO:0000256" key="1">
    <source>
        <dbReference type="ARBA" id="ARBA00001933"/>
    </source>
</evidence>
<accession>A0AAU9DEK1</accession>
<comment type="catalytic activity">
    <reaction evidence="4">
        <text>L-alanine = D-alanine</text>
        <dbReference type="Rhea" id="RHEA:20249"/>
        <dbReference type="ChEBI" id="CHEBI:57416"/>
        <dbReference type="ChEBI" id="CHEBI:57972"/>
        <dbReference type="EC" id="5.1.1.1"/>
    </reaction>
</comment>
<comment type="pathway">
    <text evidence="4">Amino-acid biosynthesis; D-alanine biosynthesis; D-alanine from L-alanine: step 1/1.</text>
</comment>